<reference evidence="4 5" key="1">
    <citation type="submission" date="2024-03" db="EMBL/GenBank/DDBJ databases">
        <title>Novel species of the genus Variovorax.</title>
        <authorList>
            <person name="Liu Q."/>
            <person name="Xin Y.-H."/>
        </authorList>
    </citation>
    <scope>NUCLEOTIDE SEQUENCE [LARGE SCALE GENOMIC DNA]</scope>
    <source>
        <strain evidence="4 5">KACC 18901</strain>
    </source>
</reference>
<dbReference type="EMBL" id="JBBKZS010000014">
    <property type="protein sequence ID" value="MEJ8858134.1"/>
    <property type="molecule type" value="Genomic_DNA"/>
</dbReference>
<feature type="region of interest" description="Disordered" evidence="3">
    <location>
        <begin position="199"/>
        <end position="219"/>
    </location>
</feature>
<dbReference type="InterPro" id="IPR036291">
    <property type="entry name" value="NAD(P)-bd_dom_sf"/>
</dbReference>
<evidence type="ECO:0000256" key="1">
    <source>
        <dbReference type="ARBA" id="ARBA00006484"/>
    </source>
</evidence>
<gene>
    <name evidence="4" type="ORF">WKW79_26440</name>
</gene>
<dbReference type="PRINTS" id="PR00080">
    <property type="entry name" value="SDRFAMILY"/>
</dbReference>
<evidence type="ECO:0000313" key="5">
    <source>
        <dbReference type="Proteomes" id="UP001367030"/>
    </source>
</evidence>
<keyword evidence="5" id="KW-1185">Reference proteome</keyword>
<keyword evidence="2" id="KW-0560">Oxidoreductase</keyword>
<dbReference type="Pfam" id="PF13561">
    <property type="entry name" value="adh_short_C2"/>
    <property type="match status" value="1"/>
</dbReference>
<dbReference type="PANTHER" id="PTHR24321">
    <property type="entry name" value="DEHYDROGENASES, SHORT CHAIN"/>
    <property type="match status" value="1"/>
</dbReference>
<evidence type="ECO:0000313" key="4">
    <source>
        <dbReference type="EMBL" id="MEJ8858134.1"/>
    </source>
</evidence>
<comment type="caution">
    <text evidence="4">The sequence shown here is derived from an EMBL/GenBank/DDBJ whole genome shotgun (WGS) entry which is preliminary data.</text>
</comment>
<evidence type="ECO:0000256" key="2">
    <source>
        <dbReference type="ARBA" id="ARBA00023002"/>
    </source>
</evidence>
<dbReference type="RefSeq" id="WP_340338198.1">
    <property type="nucleotide sequence ID" value="NZ_JBBKZS010000014.1"/>
</dbReference>
<dbReference type="Proteomes" id="UP001367030">
    <property type="component" value="Unassembled WGS sequence"/>
</dbReference>
<dbReference type="InterPro" id="IPR002347">
    <property type="entry name" value="SDR_fam"/>
</dbReference>
<dbReference type="PROSITE" id="PS00061">
    <property type="entry name" value="ADH_SHORT"/>
    <property type="match status" value="1"/>
</dbReference>
<feature type="compositionally biased region" description="Polar residues" evidence="3">
    <location>
        <begin position="200"/>
        <end position="211"/>
    </location>
</feature>
<name>A0ABU8XEL8_9BURK</name>
<accession>A0ABU8XEL8</accession>
<protein>
    <submittedName>
        <fullName evidence="4">SDR family oxidoreductase</fullName>
    </submittedName>
</protein>
<dbReference type="PANTHER" id="PTHR24321:SF8">
    <property type="entry name" value="ESTRADIOL 17-BETA-DEHYDROGENASE 8-RELATED"/>
    <property type="match status" value="1"/>
</dbReference>
<sequence>MGQFDSYVALVTGGAGGIGAATARLLAERGATVVVADLREPESVGSEGTRPDFLALDVTSEESWASVIAQVVERHGKLDVLVNAAGIVGDVVSGTLERTTLAEWRKVMAVNLDGTFLGCREAMTAMGRQGRGAIVNVSSVGAYYPTTQSVAYGASKGGVTQLTKSVALFGSQGGKRIRCNSVHPGRTDTAMLDSIVAQRAQRTGDTGSSEAKASAQRIPLGAAGTPEDVANLIAFLASDEAGYITGGEFVVDGGWKLLR</sequence>
<comment type="similarity">
    <text evidence="1">Belongs to the short-chain dehydrogenases/reductases (SDR) family.</text>
</comment>
<dbReference type="SUPFAM" id="SSF51735">
    <property type="entry name" value="NAD(P)-binding Rossmann-fold domains"/>
    <property type="match status" value="1"/>
</dbReference>
<organism evidence="4 5">
    <name type="scientific">Variovorax robiniae</name>
    <dbReference type="NCBI Taxonomy" id="1836199"/>
    <lineage>
        <taxon>Bacteria</taxon>
        <taxon>Pseudomonadati</taxon>
        <taxon>Pseudomonadota</taxon>
        <taxon>Betaproteobacteria</taxon>
        <taxon>Burkholderiales</taxon>
        <taxon>Comamonadaceae</taxon>
        <taxon>Variovorax</taxon>
    </lineage>
</organism>
<dbReference type="PRINTS" id="PR00081">
    <property type="entry name" value="GDHRDH"/>
</dbReference>
<dbReference type="Gene3D" id="3.40.50.720">
    <property type="entry name" value="NAD(P)-binding Rossmann-like Domain"/>
    <property type="match status" value="1"/>
</dbReference>
<evidence type="ECO:0000256" key="3">
    <source>
        <dbReference type="SAM" id="MobiDB-lite"/>
    </source>
</evidence>
<proteinExistence type="inferred from homology"/>
<dbReference type="InterPro" id="IPR020904">
    <property type="entry name" value="Sc_DH/Rdtase_CS"/>
</dbReference>